<dbReference type="Proteomes" id="UP001209540">
    <property type="component" value="Unassembled WGS sequence"/>
</dbReference>
<reference evidence="1" key="2">
    <citation type="submission" date="2023-02" db="EMBL/GenBank/DDBJ databases">
        <authorList>
            <consortium name="DOE Joint Genome Institute"/>
            <person name="Mondo S.J."/>
            <person name="Chang Y."/>
            <person name="Wang Y."/>
            <person name="Ahrendt S."/>
            <person name="Andreopoulos W."/>
            <person name="Barry K."/>
            <person name="Beard J."/>
            <person name="Benny G.L."/>
            <person name="Blankenship S."/>
            <person name="Bonito G."/>
            <person name="Cuomo C."/>
            <person name="Desiro A."/>
            <person name="Gervers K.A."/>
            <person name="Hundley H."/>
            <person name="Kuo A."/>
            <person name="LaButti K."/>
            <person name="Lang B.F."/>
            <person name="Lipzen A."/>
            <person name="O'Donnell K."/>
            <person name="Pangilinan J."/>
            <person name="Reynolds N."/>
            <person name="Sandor L."/>
            <person name="Smith M.W."/>
            <person name="Tsang A."/>
            <person name="Grigoriev I.V."/>
            <person name="Stajich J.E."/>
            <person name="Spatafora J.W."/>
        </authorList>
    </citation>
    <scope>NUCLEOTIDE SEQUENCE</scope>
    <source>
        <strain evidence="1">RSA 2281</strain>
    </source>
</reference>
<dbReference type="PANTHER" id="PTHR14187">
    <property type="entry name" value="ALPHA KINASE/ELONGATION FACTOR 2 KINASE"/>
    <property type="match status" value="1"/>
</dbReference>
<sequence>MVVSNPQVRPSSTQYRVVIAYDFGTTYSGAAYAFTHTTPTEVFDIQNWPDKGSTFYPKVPTLSLYPRCNRQQQTQTYQTSTLSNWGYGAKKAMLKPTTAKQNVLLSQFKLHLDESLHRPSLENELTPVQAVADYLAKLHQHTLEELSRGFADNYHPDTFRYCLTIPAVWSDKAKNSMRQAAIQAGLIMPSDPPDRLTLISEPEAAAIYCEEIMGDQVKLKDNDRFMVCDAGGGTVDLIVFQVNFTKGSKNGGSMTRNNRELKEVTRGIGESCGSIFLDKRYRELLKAKLGAHVLSKVTTREMGTMMDYFIDTIKPEFKEEDDFFLELPRSVKLEDLPKSLRDNDDDGYLDEGTLKLSGQELKKQVFDPVIDKVLSLIEQQYRQLPDGRLDSLFLVGGFGSSKYLYQRVRKEFHSTKVNQIICPAERAALAVVRGAAYFGANPRTVVSRISRRTYGLRCVRPFNKYIDPLSKRTVLPDGTVRCKDLFSHFITKNDELLVDHCVTKKCYYVCSGGYEVHYIKLYATENDKIPLYVDEPGVEWIATIPITIPKSLNMKKDEHLYYPVRMYFGRTEIRVEVELTPDLKFEINCDFDAVNNYNS</sequence>
<organism evidence="1 2">
    <name type="scientific">Phascolomyces articulosus</name>
    <dbReference type="NCBI Taxonomy" id="60185"/>
    <lineage>
        <taxon>Eukaryota</taxon>
        <taxon>Fungi</taxon>
        <taxon>Fungi incertae sedis</taxon>
        <taxon>Mucoromycota</taxon>
        <taxon>Mucoromycotina</taxon>
        <taxon>Mucoromycetes</taxon>
        <taxon>Mucorales</taxon>
        <taxon>Lichtheimiaceae</taxon>
        <taxon>Phascolomyces</taxon>
    </lineage>
</organism>
<dbReference type="Gene3D" id="3.30.420.40">
    <property type="match status" value="1"/>
</dbReference>
<accession>A0AAD5P8V5</accession>
<proteinExistence type="predicted"/>
<dbReference type="AlphaFoldDB" id="A0AAD5P8V5"/>
<name>A0AAD5P8V5_9FUNG</name>
<comment type="caution">
    <text evidence="1">The sequence shown here is derived from an EMBL/GenBank/DDBJ whole genome shotgun (WGS) entry which is preliminary data.</text>
</comment>
<dbReference type="InterPro" id="IPR043129">
    <property type="entry name" value="ATPase_NBD"/>
</dbReference>
<evidence type="ECO:0000313" key="2">
    <source>
        <dbReference type="Proteomes" id="UP001209540"/>
    </source>
</evidence>
<evidence type="ECO:0008006" key="3">
    <source>
        <dbReference type="Google" id="ProtNLM"/>
    </source>
</evidence>
<dbReference type="SUPFAM" id="SSF53067">
    <property type="entry name" value="Actin-like ATPase domain"/>
    <property type="match status" value="2"/>
</dbReference>
<keyword evidence="2" id="KW-1185">Reference proteome</keyword>
<evidence type="ECO:0000313" key="1">
    <source>
        <dbReference type="EMBL" id="KAI9247704.1"/>
    </source>
</evidence>
<gene>
    <name evidence="1" type="ORF">BDA99DRAFT_591836</name>
</gene>
<dbReference type="CDD" id="cd10229">
    <property type="entry name" value="ASKHA_NBD_HSP70_HSPA12"/>
    <property type="match status" value="1"/>
</dbReference>
<protein>
    <recommendedName>
        <fullName evidence="3">Hsp70 family protein</fullName>
    </recommendedName>
</protein>
<reference evidence="1" key="1">
    <citation type="journal article" date="2022" name="IScience">
        <title>Evolution of zygomycete secretomes and the origins of terrestrial fungal ecologies.</title>
        <authorList>
            <person name="Chang Y."/>
            <person name="Wang Y."/>
            <person name="Mondo S."/>
            <person name="Ahrendt S."/>
            <person name="Andreopoulos W."/>
            <person name="Barry K."/>
            <person name="Beard J."/>
            <person name="Benny G.L."/>
            <person name="Blankenship S."/>
            <person name="Bonito G."/>
            <person name="Cuomo C."/>
            <person name="Desiro A."/>
            <person name="Gervers K.A."/>
            <person name="Hundley H."/>
            <person name="Kuo A."/>
            <person name="LaButti K."/>
            <person name="Lang B.F."/>
            <person name="Lipzen A."/>
            <person name="O'Donnell K."/>
            <person name="Pangilinan J."/>
            <person name="Reynolds N."/>
            <person name="Sandor L."/>
            <person name="Smith M.E."/>
            <person name="Tsang A."/>
            <person name="Grigoriev I.V."/>
            <person name="Stajich J.E."/>
            <person name="Spatafora J.W."/>
        </authorList>
    </citation>
    <scope>NUCLEOTIDE SEQUENCE</scope>
    <source>
        <strain evidence="1">RSA 2281</strain>
    </source>
</reference>
<dbReference type="PANTHER" id="PTHR14187:SF5">
    <property type="entry name" value="HEAT SHOCK 70 KDA PROTEIN 12A"/>
    <property type="match status" value="1"/>
</dbReference>
<dbReference type="EMBL" id="JAIXMP010000041">
    <property type="protein sequence ID" value="KAI9247704.1"/>
    <property type="molecule type" value="Genomic_DNA"/>
</dbReference>